<name>A0AAD4MIX5_9BILA</name>
<dbReference type="AlphaFoldDB" id="A0AAD4MIX5"/>
<comment type="caution">
    <text evidence="1">The sequence shown here is derived from an EMBL/GenBank/DDBJ whole genome shotgun (WGS) entry which is preliminary data.</text>
</comment>
<dbReference type="Proteomes" id="UP001201812">
    <property type="component" value="Unassembled WGS sequence"/>
</dbReference>
<protein>
    <submittedName>
        <fullName evidence="1">Uncharacterized protein</fullName>
    </submittedName>
</protein>
<evidence type="ECO:0000313" key="2">
    <source>
        <dbReference type="Proteomes" id="UP001201812"/>
    </source>
</evidence>
<evidence type="ECO:0000313" key="1">
    <source>
        <dbReference type="EMBL" id="KAI1696847.1"/>
    </source>
</evidence>
<keyword evidence="2" id="KW-1185">Reference proteome</keyword>
<reference evidence="1" key="1">
    <citation type="submission" date="2022-01" db="EMBL/GenBank/DDBJ databases">
        <title>Genome Sequence Resource for Two Populations of Ditylenchus destructor, the Migratory Endoparasitic Phytonematode.</title>
        <authorList>
            <person name="Zhang H."/>
            <person name="Lin R."/>
            <person name="Xie B."/>
        </authorList>
    </citation>
    <scope>NUCLEOTIDE SEQUENCE</scope>
    <source>
        <strain evidence="1">BazhouSP</strain>
    </source>
</reference>
<organism evidence="1 2">
    <name type="scientific">Ditylenchus destructor</name>
    <dbReference type="NCBI Taxonomy" id="166010"/>
    <lineage>
        <taxon>Eukaryota</taxon>
        <taxon>Metazoa</taxon>
        <taxon>Ecdysozoa</taxon>
        <taxon>Nematoda</taxon>
        <taxon>Chromadorea</taxon>
        <taxon>Rhabditida</taxon>
        <taxon>Tylenchina</taxon>
        <taxon>Tylenchomorpha</taxon>
        <taxon>Sphaerularioidea</taxon>
        <taxon>Anguinidae</taxon>
        <taxon>Anguininae</taxon>
        <taxon>Ditylenchus</taxon>
    </lineage>
</organism>
<accession>A0AAD4MIX5</accession>
<proteinExistence type="predicted"/>
<dbReference type="EMBL" id="JAKKPZ010000303">
    <property type="protein sequence ID" value="KAI1696847.1"/>
    <property type="molecule type" value="Genomic_DNA"/>
</dbReference>
<gene>
    <name evidence="1" type="ORF">DdX_18831</name>
</gene>
<sequence>MSHSQSSTTISSCSLSLRENNSKSTSQLSDLLHSQLYLARSSVATPKAAPQTVATPRKKKYVCFLNNISKGENVA</sequence>